<feature type="region of interest" description="Disordered" evidence="1">
    <location>
        <begin position="519"/>
        <end position="577"/>
    </location>
</feature>
<feature type="region of interest" description="Disordered" evidence="1">
    <location>
        <begin position="414"/>
        <end position="462"/>
    </location>
</feature>
<dbReference type="EMBL" id="JAGRRH010000084">
    <property type="protein sequence ID" value="KAG7337434.1"/>
    <property type="molecule type" value="Genomic_DNA"/>
</dbReference>
<feature type="region of interest" description="Disordered" evidence="1">
    <location>
        <begin position="640"/>
        <end position="742"/>
    </location>
</feature>
<feature type="region of interest" description="Disordered" evidence="1">
    <location>
        <begin position="322"/>
        <end position="400"/>
    </location>
</feature>
<feature type="compositionally biased region" description="Low complexity" evidence="1">
    <location>
        <begin position="859"/>
        <end position="870"/>
    </location>
</feature>
<feature type="compositionally biased region" description="Acidic residues" evidence="1">
    <location>
        <begin position="108"/>
        <end position="123"/>
    </location>
</feature>
<feature type="compositionally biased region" description="Polar residues" evidence="1">
    <location>
        <begin position="427"/>
        <end position="454"/>
    </location>
</feature>
<gene>
    <name evidence="3" type="ORF">IV203_002562</name>
    <name evidence="2" type="ORF">IV203_002697</name>
    <name evidence="4" type="ORF">IV203_034506</name>
</gene>
<evidence type="ECO:0000313" key="5">
    <source>
        <dbReference type="Proteomes" id="UP000693970"/>
    </source>
</evidence>
<protein>
    <submittedName>
        <fullName evidence="2">Uncharacterized protein</fullName>
    </submittedName>
</protein>
<dbReference type="Proteomes" id="UP000693970">
    <property type="component" value="Unassembled WGS sequence"/>
</dbReference>
<evidence type="ECO:0000313" key="4">
    <source>
        <dbReference type="EMBL" id="KAG7359408.1"/>
    </source>
</evidence>
<name>A0A9K3K665_9STRA</name>
<feature type="region of interest" description="Disordered" evidence="1">
    <location>
        <begin position="1688"/>
        <end position="1707"/>
    </location>
</feature>
<keyword evidence="5" id="KW-1185">Reference proteome</keyword>
<feature type="compositionally biased region" description="Low complexity" evidence="1">
    <location>
        <begin position="1890"/>
        <end position="1908"/>
    </location>
</feature>
<comment type="caution">
    <text evidence="2">The sequence shown here is derived from an EMBL/GenBank/DDBJ whole genome shotgun (WGS) entry which is preliminary data.</text>
</comment>
<feature type="compositionally biased region" description="Basic and acidic residues" evidence="1">
    <location>
        <begin position="872"/>
        <end position="890"/>
    </location>
</feature>
<feature type="compositionally biased region" description="Acidic residues" evidence="1">
    <location>
        <begin position="348"/>
        <end position="381"/>
    </location>
</feature>
<accession>A0A9K3K665</accession>
<organism evidence="2 5">
    <name type="scientific">Nitzschia inconspicua</name>
    <dbReference type="NCBI Taxonomy" id="303405"/>
    <lineage>
        <taxon>Eukaryota</taxon>
        <taxon>Sar</taxon>
        <taxon>Stramenopiles</taxon>
        <taxon>Ochrophyta</taxon>
        <taxon>Bacillariophyta</taxon>
        <taxon>Bacillariophyceae</taxon>
        <taxon>Bacillariophycidae</taxon>
        <taxon>Bacillariales</taxon>
        <taxon>Bacillariaceae</taxon>
        <taxon>Nitzschia</taxon>
    </lineage>
</organism>
<evidence type="ECO:0000313" key="2">
    <source>
        <dbReference type="EMBL" id="KAG7337434.1"/>
    </source>
</evidence>
<feature type="region of interest" description="Disordered" evidence="1">
    <location>
        <begin position="1593"/>
        <end position="1613"/>
    </location>
</feature>
<reference evidence="2" key="2">
    <citation type="submission" date="2021-04" db="EMBL/GenBank/DDBJ databases">
        <authorList>
            <person name="Podell S."/>
        </authorList>
    </citation>
    <scope>NUCLEOTIDE SEQUENCE</scope>
    <source>
        <strain evidence="2">Hildebrandi</strain>
    </source>
</reference>
<feature type="region of interest" description="Disordered" evidence="1">
    <location>
        <begin position="1"/>
        <end position="26"/>
    </location>
</feature>
<feature type="region of interest" description="Disordered" evidence="1">
    <location>
        <begin position="1716"/>
        <end position="1758"/>
    </location>
</feature>
<proteinExistence type="predicted"/>
<feature type="compositionally biased region" description="Polar residues" evidence="1">
    <location>
        <begin position="1411"/>
        <end position="1429"/>
    </location>
</feature>
<feature type="region of interest" description="Disordered" evidence="1">
    <location>
        <begin position="1411"/>
        <end position="1447"/>
    </location>
</feature>
<evidence type="ECO:0000313" key="3">
    <source>
        <dbReference type="EMBL" id="KAG7339509.1"/>
    </source>
</evidence>
<dbReference type="GO" id="GO:0004402">
    <property type="term" value="F:histone acetyltransferase activity"/>
    <property type="evidence" value="ECO:0007669"/>
    <property type="project" value="TreeGrafter"/>
</dbReference>
<sequence length="1922" mass="216774">MASTAGSTSIAVDDGGGGGSATTATTTSTLKTTTPAGQQVTVTKVVVNNKKSLSLGKVSVDTHTHSQPQQQQHKQHPIINDQTQTTSKHVATTSTNNDNNHTYHDNDNDNNNDIDDDDDEEVVSVDSTEVINDTICMALYYPSETNNSSNNNNNQQSSSPIWWPAIQFSSLMQFVDATNTELQKQLSTNVRNGTLTKRQKHDIEQRLFGRVTKEACYDTNFQTIYYLSRPLWEYRHCDPYSNTNRNKPVHVQRCTAALATYTRKMILKPWLIPSQQLYMDFHRATDQACAMAIQEEDNDDGKNNVPQQSNLVPNAIRVWDEWEKKQRQQQQQKQQRMLPVERAKPQDDMQDDIQDEIQDTVDHEDDDDDDDDDEQQQQEEEDIHHFPPLPPPPAHGSPMAQSIAAVSYTDASLESAKCSRNNNNNNHTPANTRGQPTSTTHRSAVNHTPATAESSAAPDLPPKLTITIPHNASFDDIWHEFQMEGWDVYQDAETQQMVYLAPNGYSFSSRQQFETHLQTEYGWQPPPPPRHSRYRKRQQSMDRPIAITQKKQASQYGERRQHHDPTSSSSSSSSGTITAGEMWSYVKKNLGWNYSNKPRDMPGNETWVYYRPGFNNKNRGILGQDCFLSEEDVLQYCLEHDIMPPPSPSQSSTTSSSSQEEVQEENNNESNSLQQGEMDIMDTDEDLEEKDTSNHDDDDDDSGYHTPTGQSPIPQDPGKPLERGPSEESDNDDTEDDNTDNNMYSWQVLWPTLQRSGWEIKKAANRLEDWWYCKPVRAMGNLDEHETPREGPRALQRGVDYFVTTEEVIAFCKERDSIRNKKKARRETIASIAKPSEKMKKPNSITTSSPQVLTTVVATDNETTTMTTTTKSDNKKRPREKKDTAADKNTKTKKQRSPPVTVEEQCQDEQLLVDDPTSNTAPWATNAPLFEHRVVIGSSFGITYHAPYYYLPGECVRNFSDRFENITELMHHLILQKHSDWNGDGTNSNDLEFGRYLRYVFVPGKPSEWSLIRTITKKEASFLLQKAGYSSSAADGSWKPPQQFVDFDILSAQYDTFELLCKALRCVENIESAGGETRRRKSGNLTSVQATALKLAIADGFASDEVSTSTVQVQKKDSPTNQVKTVVDETSTILQNALGKTENTNGKKKRAREEEDPLKVEKEVSPHKIKLKFRGKGDNPAPWVVNPLAVPSVGWHKCYERMGWKFTSNGYQWPGEKTKLEGFTRTSDLQTYICTQGDYDKYLDKLPDEDKPIVRRHFNYGHVPGTRYDWENLRSLTLREVIRLLNLLGFEKQADGSWTTPKGLPILREGIKYPSLSSLGQALVRVPDLEDRSSGECNRRRARKRDQILNEHQTMALRLRLAEGLEDEGTDPSSITASANASPSISPPNFIHQSDTALPSRSLTDSIHQSDNVLPSRSQTDSVHQSDTALRSEKQSPKTTNQPTSMDKVSRAMYEVCHHAQAWKYLQALGCRYYASKYHLPNDSNFCPQTQNELVEYILENSVNVLDWKCCTLTEDELKELEFYFRCFNAKLNNDSPIGDARKLLNKEGSIPAYLRKLGIAELENGHYKIRGDENTFDIAGLIHKIRASSDLHSLAPNPGATPRRRRSNDDSMLTDKEMLAVRLWSISIDITLENFPDESTLKRSALDTSNTCKNELEGKGSDEVTIEVIPKYSKITDLEEVLVEEDNVQVEARPSSDTAETSVEFESDNAMSLSATVHDSTQETFDADKTDSTEENDQTRESNGQIIERGSSFPGDEICHSVENTVAVARAIENKIPLHEPKLDWKNKDTNGETNAVATMFSPFPRKDPPIAAHEAEVEYQPDFDFVNDFAASHAYALLTQPDESPGSDQKSSPIMPGHPNPYSFHSNDFSSARKSRKTYGHRQQAFLSPQSDSDSPQSKDFASADNASAANAFGIRNIFK</sequence>
<feature type="compositionally biased region" description="Polar residues" evidence="1">
    <location>
        <begin position="1865"/>
        <end position="1874"/>
    </location>
</feature>
<feature type="region of interest" description="Disordered" evidence="1">
    <location>
        <begin position="1330"/>
        <end position="1349"/>
    </location>
</feature>
<feature type="compositionally biased region" description="Polar residues" evidence="1">
    <location>
        <begin position="1716"/>
        <end position="1725"/>
    </location>
</feature>
<dbReference type="PANTHER" id="PTHR20916">
    <property type="entry name" value="CYSTEINE AND GLYCINE-RICH PROTEIN 2 BINDING PROTEIN"/>
    <property type="match status" value="1"/>
</dbReference>
<feature type="compositionally biased region" description="Polar residues" evidence="1">
    <location>
        <begin position="1437"/>
        <end position="1447"/>
    </location>
</feature>
<evidence type="ECO:0000256" key="1">
    <source>
        <dbReference type="SAM" id="MobiDB-lite"/>
    </source>
</evidence>
<dbReference type="OrthoDB" id="55832at2759"/>
<feature type="region of interest" description="Disordered" evidence="1">
    <location>
        <begin position="1365"/>
        <end position="1396"/>
    </location>
</feature>
<feature type="compositionally biased region" description="Low complexity" evidence="1">
    <location>
        <begin position="649"/>
        <end position="660"/>
    </location>
</feature>
<reference evidence="2" key="1">
    <citation type="journal article" date="2021" name="Sci. Rep.">
        <title>Diploid genomic architecture of Nitzschia inconspicua, an elite biomass production diatom.</title>
        <authorList>
            <person name="Oliver A."/>
            <person name="Podell S."/>
            <person name="Pinowska A."/>
            <person name="Traller J.C."/>
            <person name="Smith S.R."/>
            <person name="McClure R."/>
            <person name="Beliaev A."/>
            <person name="Bohutskyi P."/>
            <person name="Hill E.A."/>
            <person name="Rabines A."/>
            <person name="Zheng H."/>
            <person name="Allen L.Z."/>
            <person name="Kuo A."/>
            <person name="Grigoriev I.V."/>
            <person name="Allen A.E."/>
            <person name="Hazlebeck D."/>
            <person name="Allen E.E."/>
        </authorList>
    </citation>
    <scope>NUCLEOTIDE SEQUENCE</scope>
    <source>
        <strain evidence="2">Hildebrandi</strain>
    </source>
</reference>
<feature type="compositionally biased region" description="Acidic residues" evidence="1">
    <location>
        <begin position="679"/>
        <end position="689"/>
    </location>
</feature>
<dbReference type="EMBL" id="JAGRRH010000033">
    <property type="protein sequence ID" value="KAG7339509.1"/>
    <property type="molecule type" value="Genomic_DNA"/>
</dbReference>
<feature type="compositionally biased region" description="Polar residues" evidence="1">
    <location>
        <begin position="83"/>
        <end position="94"/>
    </location>
</feature>
<feature type="region of interest" description="Disordered" evidence="1">
    <location>
        <begin position="1842"/>
        <end position="1908"/>
    </location>
</feature>
<feature type="compositionally biased region" description="Polar residues" evidence="1">
    <location>
        <begin position="1"/>
        <end position="10"/>
    </location>
</feature>
<feature type="region of interest" description="Disordered" evidence="1">
    <location>
        <begin position="83"/>
        <end position="124"/>
    </location>
</feature>
<feature type="compositionally biased region" description="Low complexity" evidence="1">
    <location>
        <begin position="1372"/>
        <end position="1389"/>
    </location>
</feature>
<feature type="compositionally biased region" description="Basic and acidic residues" evidence="1">
    <location>
        <begin position="1727"/>
        <end position="1741"/>
    </location>
</feature>
<feature type="compositionally biased region" description="Acidic residues" evidence="1">
    <location>
        <begin position="727"/>
        <end position="739"/>
    </location>
</feature>
<dbReference type="EMBL" id="JAGRRH010000013">
    <property type="protein sequence ID" value="KAG7359408.1"/>
    <property type="molecule type" value="Genomic_DNA"/>
</dbReference>
<feature type="region of interest" description="Disordered" evidence="1">
    <location>
        <begin position="859"/>
        <end position="905"/>
    </location>
</feature>
<dbReference type="PANTHER" id="PTHR20916:SF26">
    <property type="entry name" value="CYSTEINE-RICH PROTEIN 2-BINDING PROTEIN"/>
    <property type="match status" value="1"/>
</dbReference>